<dbReference type="Proteomes" id="UP000053447">
    <property type="component" value="Unassembled WGS sequence"/>
</dbReference>
<evidence type="ECO:0000256" key="3">
    <source>
        <dbReference type="ARBA" id="ARBA00020256"/>
    </source>
</evidence>
<keyword evidence="9 11" id="KW-0472">Membrane</keyword>
<keyword evidence="13" id="KW-1185">Reference proteome</keyword>
<dbReference type="STRING" id="1408657.A0A0W4ZJZ9"/>
<feature type="transmembrane region" description="Helical" evidence="11">
    <location>
        <begin position="6"/>
        <end position="26"/>
    </location>
</feature>
<dbReference type="eggNOG" id="KOG0090">
    <property type="taxonomic scope" value="Eukaryota"/>
</dbReference>
<evidence type="ECO:0000256" key="9">
    <source>
        <dbReference type="ARBA" id="ARBA00023136"/>
    </source>
</evidence>
<keyword evidence="4 11" id="KW-0812">Transmembrane</keyword>
<dbReference type="InterPro" id="IPR027417">
    <property type="entry name" value="P-loop_NTPase"/>
</dbReference>
<organism evidence="12 13">
    <name type="scientific">Pneumocystis jirovecii (strain RU7)</name>
    <name type="common">Human pneumocystis pneumonia agent</name>
    <dbReference type="NCBI Taxonomy" id="1408657"/>
    <lineage>
        <taxon>Eukaryota</taxon>
        <taxon>Fungi</taxon>
        <taxon>Dikarya</taxon>
        <taxon>Ascomycota</taxon>
        <taxon>Taphrinomycotina</taxon>
        <taxon>Pneumocystomycetes</taxon>
        <taxon>Pneumocystaceae</taxon>
        <taxon>Pneumocystis</taxon>
    </lineage>
</organism>
<sequence>MQVFLLSLFSTGFCLILSIFFVSFYWKHRILKKIGILGVQGSGKTAFFTKLCYGSKQKSYMSICPNESVSCFFPGKKVILIDFPGHSKFYHMFRETDHLQSVIFMVDSSIIIKNAHHVAQQLYLLLKDLRVKKIRSLLIAANKDDLFTSLSASKISSILEENLEEISFSRSKSIAEMDEKDDDDDWLMNAEGKVQLNDIRGLNIVVLSGSVENDRFSSWTEWMLRSIS</sequence>
<proteinExistence type="inferred from homology"/>
<comment type="similarity">
    <text evidence="2">Belongs to the SRP receptor beta subunit family.</text>
</comment>
<keyword evidence="7 11" id="KW-1133">Transmembrane helix</keyword>
<evidence type="ECO:0000256" key="10">
    <source>
        <dbReference type="ARBA" id="ARBA00023170"/>
    </source>
</evidence>
<dbReference type="GeneID" id="28941062"/>
<dbReference type="InterPro" id="IPR019009">
    <property type="entry name" value="SRP_receptor_beta_su"/>
</dbReference>
<evidence type="ECO:0000313" key="12">
    <source>
        <dbReference type="EMBL" id="KTW28694.1"/>
    </source>
</evidence>
<accession>A0A0W4ZJZ9</accession>
<evidence type="ECO:0000256" key="4">
    <source>
        <dbReference type="ARBA" id="ARBA00022692"/>
    </source>
</evidence>
<dbReference type="VEuPathDB" id="FungiDB:T551_02544"/>
<dbReference type="EMBL" id="LFWA01000011">
    <property type="protein sequence ID" value="KTW28694.1"/>
    <property type="molecule type" value="Genomic_DNA"/>
</dbReference>
<evidence type="ECO:0000256" key="8">
    <source>
        <dbReference type="ARBA" id="ARBA00023134"/>
    </source>
</evidence>
<dbReference type="RefSeq" id="XP_018229029.1">
    <property type="nucleotide sequence ID" value="XM_018374807.1"/>
</dbReference>
<dbReference type="GO" id="GO:0005525">
    <property type="term" value="F:GTP binding"/>
    <property type="evidence" value="ECO:0007669"/>
    <property type="project" value="UniProtKB-KW"/>
</dbReference>
<dbReference type="SUPFAM" id="SSF52540">
    <property type="entry name" value="P-loop containing nucleoside triphosphate hydrolases"/>
    <property type="match status" value="1"/>
</dbReference>
<reference evidence="13" key="1">
    <citation type="journal article" date="2016" name="Nat. Commun.">
        <title>Genome analysis of three Pneumocystis species reveals adaptation mechanisms to life exclusively in mammalian hosts.</title>
        <authorList>
            <person name="Ma L."/>
            <person name="Chen Z."/>
            <person name="Huang D.W."/>
            <person name="Kutty G."/>
            <person name="Ishihara M."/>
            <person name="Wang H."/>
            <person name="Abouelleil A."/>
            <person name="Bishop L."/>
            <person name="Davey E."/>
            <person name="Deng R."/>
            <person name="Deng X."/>
            <person name="Fan L."/>
            <person name="Fantoni G."/>
            <person name="Fitzgerald M."/>
            <person name="Gogineni E."/>
            <person name="Goldberg J.M."/>
            <person name="Handley G."/>
            <person name="Hu X."/>
            <person name="Huber C."/>
            <person name="Jiao X."/>
            <person name="Jones K."/>
            <person name="Levin J.Z."/>
            <person name="Liu Y."/>
            <person name="Macdonald P."/>
            <person name="Melnikov A."/>
            <person name="Raley C."/>
            <person name="Sassi M."/>
            <person name="Sherman B.T."/>
            <person name="Song X."/>
            <person name="Sykes S."/>
            <person name="Tran B."/>
            <person name="Walsh L."/>
            <person name="Xia Y."/>
            <person name="Yang J."/>
            <person name="Young S."/>
            <person name="Zeng Q."/>
            <person name="Zheng X."/>
            <person name="Stephens R."/>
            <person name="Nusbaum C."/>
            <person name="Birren B.W."/>
            <person name="Azadi P."/>
            <person name="Lempicki R.A."/>
            <person name="Cuomo C.A."/>
            <person name="Kovacs J.A."/>
        </authorList>
    </citation>
    <scope>NUCLEOTIDE SEQUENCE [LARGE SCALE GENOMIC DNA]</scope>
    <source>
        <strain evidence="13">RU7</strain>
    </source>
</reference>
<name>A0A0W4ZJZ9_PNEJ7</name>
<evidence type="ECO:0000256" key="6">
    <source>
        <dbReference type="ARBA" id="ARBA00022824"/>
    </source>
</evidence>
<gene>
    <name evidence="12" type="ORF">T551_02544</name>
</gene>
<evidence type="ECO:0000313" key="13">
    <source>
        <dbReference type="Proteomes" id="UP000053447"/>
    </source>
</evidence>
<keyword evidence="5" id="KW-0547">Nucleotide-binding</keyword>
<evidence type="ECO:0000256" key="7">
    <source>
        <dbReference type="ARBA" id="ARBA00022989"/>
    </source>
</evidence>
<comment type="caution">
    <text evidence="12">The sequence shown here is derived from an EMBL/GenBank/DDBJ whole genome shotgun (WGS) entry which is preliminary data.</text>
</comment>
<protein>
    <recommendedName>
        <fullName evidence="3">Signal recognition particle receptor subunit beta</fullName>
    </recommendedName>
</protein>
<evidence type="ECO:0000256" key="2">
    <source>
        <dbReference type="ARBA" id="ARBA00005619"/>
    </source>
</evidence>
<evidence type="ECO:0000256" key="5">
    <source>
        <dbReference type="ARBA" id="ARBA00022741"/>
    </source>
</evidence>
<keyword evidence="6" id="KW-0256">Endoplasmic reticulum</keyword>
<evidence type="ECO:0000256" key="1">
    <source>
        <dbReference type="ARBA" id="ARBA00004389"/>
    </source>
</evidence>
<comment type="subcellular location">
    <subcellularLocation>
        <location evidence="1">Endoplasmic reticulum membrane</location>
        <topology evidence="1">Single-pass membrane protein</topology>
    </subcellularLocation>
</comment>
<dbReference type="OrthoDB" id="41266at2759"/>
<keyword evidence="8" id="KW-0342">GTP-binding</keyword>
<dbReference type="GO" id="GO:0005789">
    <property type="term" value="C:endoplasmic reticulum membrane"/>
    <property type="evidence" value="ECO:0007669"/>
    <property type="project" value="UniProtKB-SubCell"/>
</dbReference>
<dbReference type="AlphaFoldDB" id="A0A0W4ZJZ9"/>
<keyword evidence="10" id="KW-0675">Receptor</keyword>
<dbReference type="Gene3D" id="3.40.50.300">
    <property type="entry name" value="P-loop containing nucleotide triphosphate hydrolases"/>
    <property type="match status" value="1"/>
</dbReference>
<evidence type="ECO:0000256" key="11">
    <source>
        <dbReference type="SAM" id="Phobius"/>
    </source>
</evidence>
<dbReference type="Pfam" id="PF09439">
    <property type="entry name" value="SRPRB"/>
    <property type="match status" value="1"/>
</dbReference>